<accession>A0A5J4FWA8</accession>
<dbReference type="Proteomes" id="UP000326994">
    <property type="component" value="Unassembled WGS sequence"/>
</dbReference>
<evidence type="ECO:0008006" key="3">
    <source>
        <dbReference type="Google" id="ProtNLM"/>
    </source>
</evidence>
<proteinExistence type="predicted"/>
<evidence type="ECO:0000313" key="1">
    <source>
        <dbReference type="EMBL" id="GEQ87007.1"/>
    </source>
</evidence>
<dbReference type="AlphaFoldDB" id="A0A5J4FWA8"/>
<name>A0A5J4FWA8_9FLAO</name>
<sequence length="189" mass="21452">MGCSTSKTIPSQWVSADFKNQKIDRLLVYANTEDTNLQVEFENKVALSLTKQGLSPLKMHVIFPEISYKENRTQEEINQFALECKNKNINKVLLASRKSMIVDTVNTKSLHNYFNTLEPLKLGKTDVNSLVYDKKEIITYTLEAAVYDIGTTSEDKPIATSTLKAINPKSLDKLKEEFLDAIVLLFKNK</sequence>
<organism evidence="1 2">
    <name type="scientific">Patiriisocius marinistellae</name>
    <dbReference type="NCBI Taxonomy" id="2494560"/>
    <lineage>
        <taxon>Bacteria</taxon>
        <taxon>Pseudomonadati</taxon>
        <taxon>Bacteroidota</taxon>
        <taxon>Flavobacteriia</taxon>
        <taxon>Flavobacteriales</taxon>
        <taxon>Flavobacteriaceae</taxon>
        <taxon>Patiriisocius</taxon>
    </lineage>
</organism>
<dbReference type="EMBL" id="BKCF01000005">
    <property type="protein sequence ID" value="GEQ87007.1"/>
    <property type="molecule type" value="Genomic_DNA"/>
</dbReference>
<reference evidence="1 2" key="1">
    <citation type="submission" date="2019-08" db="EMBL/GenBank/DDBJ databases">
        <title>Ulvibacter marinistellae sp. nov., isolated from a starfish, Patiria pectinifera.</title>
        <authorList>
            <person name="Kawano K."/>
            <person name="Ushijima N."/>
            <person name="Kihara M."/>
            <person name="Itoh H."/>
        </authorList>
    </citation>
    <scope>NUCLEOTIDE SEQUENCE [LARGE SCALE GENOMIC DNA]</scope>
    <source>
        <strain evidence="1 2">KK4</strain>
    </source>
</reference>
<keyword evidence="2" id="KW-1185">Reference proteome</keyword>
<comment type="caution">
    <text evidence="1">The sequence shown here is derived from an EMBL/GenBank/DDBJ whole genome shotgun (WGS) entry which is preliminary data.</text>
</comment>
<protein>
    <recommendedName>
        <fullName evidence="3">Lipoprotein</fullName>
    </recommendedName>
</protein>
<evidence type="ECO:0000313" key="2">
    <source>
        <dbReference type="Proteomes" id="UP000326994"/>
    </source>
</evidence>
<gene>
    <name evidence="1" type="ORF">ULMS_25150</name>
</gene>